<evidence type="ECO:0000256" key="6">
    <source>
        <dbReference type="SAM" id="MobiDB-lite"/>
    </source>
</evidence>
<dbReference type="EMBL" id="HE580269">
    <property type="protein sequence ID" value="CCD24107.1"/>
    <property type="molecule type" value="Genomic_DNA"/>
</dbReference>
<keyword evidence="8" id="KW-1185">Reference proteome</keyword>
<feature type="compositionally biased region" description="Polar residues" evidence="6">
    <location>
        <begin position="381"/>
        <end position="392"/>
    </location>
</feature>
<organism evidence="7 8">
    <name type="scientific">Naumovozyma dairenensis (strain ATCC 10597 / BCRC 20456 / CBS 421 / NBRC 0211 / NRRL Y-12639)</name>
    <name type="common">Saccharomyces dairenensis</name>
    <dbReference type="NCBI Taxonomy" id="1071378"/>
    <lineage>
        <taxon>Eukaryota</taxon>
        <taxon>Fungi</taxon>
        <taxon>Dikarya</taxon>
        <taxon>Ascomycota</taxon>
        <taxon>Saccharomycotina</taxon>
        <taxon>Saccharomycetes</taxon>
        <taxon>Saccharomycetales</taxon>
        <taxon>Saccharomycetaceae</taxon>
        <taxon>Naumovozyma</taxon>
    </lineage>
</organism>
<sequence>MKTMKIQLSNNRTQEILNYNDVNDKELQRTTQEVEEALNFIEDLKFFLTTAPVDWQENQIIRRYYLDGNQGFISCVFWDNLYYITGTDIVKICMYRMQKFGRIIVQKKKFEEGIFSDLRNLKCGVDATLEQPKSEFLAFLFKNMCLKTQKKQKVFFWFSVPHDKIFADALERDLKKEIQGQPATTKALHEPALSFQYDSQQGRTLYEQLLNHMDTQRILTTQSTEMELEDPISNPVKINEIKSEQEKVTNINDSNNSLNTANDLPSTFPIQDTELESQNLEPVSEIKNDGGEQMKDDDFPLSYFPISVEYPNQQEIIPPLLSSTIPQQLAYDDRYFELPPDPNYNPHMAMPVPFPYQMTTPFIQHPKSSGRSKFNAKKNAGKSQKQTIEVSNNGKIERITSASLNTYQKYPKSARITEYPSFPTLDAFYQPLPNMSPRYQSYGNMPMNNYHMPSSEYGSYSQNFMSRLLDQPDYEYDNFSPFQNGPVEDYSMQQDFPILNQSLAQQTVSNAPSYHPNNQFKMGSPSSSMNPYMWAPRAGSHLQYPLYTQYPQVLPQRTGQVSSGKHQKMNLSNIQFSDSRTHIIKSGKISKKSTNKKPKPHSTKDVEKLSKVDCDIDESFNTIENI</sequence>
<dbReference type="KEGG" id="ndi:NDAI_0C04470"/>
<evidence type="ECO:0000256" key="2">
    <source>
        <dbReference type="ARBA" id="ARBA00023015"/>
    </source>
</evidence>
<dbReference type="HOGENOM" id="CLU_019798_0_0_1"/>
<dbReference type="GO" id="GO:1990527">
    <property type="term" value="C:Tec1p-Ste12p-Dig1p complex"/>
    <property type="evidence" value="ECO:0007669"/>
    <property type="project" value="TreeGrafter"/>
</dbReference>
<protein>
    <submittedName>
        <fullName evidence="7">Uncharacterized protein</fullName>
    </submittedName>
</protein>
<keyword evidence="3" id="KW-0804">Transcription</keyword>
<dbReference type="OMA" id="NQGFISC"/>
<feature type="region of interest" description="Disordered" evidence="6">
    <location>
        <begin position="366"/>
        <end position="392"/>
    </location>
</feature>
<evidence type="ECO:0000256" key="4">
    <source>
        <dbReference type="ARBA" id="ARBA00023242"/>
    </source>
</evidence>
<dbReference type="InterPro" id="IPR003120">
    <property type="entry name" value="Ste12"/>
</dbReference>
<dbReference type="SMART" id="SM00424">
    <property type="entry name" value="STE"/>
    <property type="match status" value="1"/>
</dbReference>
<dbReference type="RefSeq" id="XP_003669350.1">
    <property type="nucleotide sequence ID" value="XM_003669302.1"/>
</dbReference>
<dbReference type="AlphaFoldDB" id="G0W8J6"/>
<dbReference type="OrthoDB" id="1095242at2759"/>
<dbReference type="eggNOG" id="ENOG502QTVR">
    <property type="taxonomic scope" value="Eukaryota"/>
</dbReference>
<keyword evidence="4" id="KW-0539">Nucleus</keyword>
<dbReference type="PANTHER" id="PTHR47427:SF1">
    <property type="entry name" value="PROTEIN STE12"/>
    <property type="match status" value="1"/>
</dbReference>
<evidence type="ECO:0000256" key="1">
    <source>
        <dbReference type="ARBA" id="ARBA00004123"/>
    </source>
</evidence>
<evidence type="ECO:0000256" key="3">
    <source>
        <dbReference type="ARBA" id="ARBA00023163"/>
    </source>
</evidence>
<keyword evidence="2" id="KW-0805">Transcription regulation</keyword>
<evidence type="ECO:0000313" key="8">
    <source>
        <dbReference type="Proteomes" id="UP000000689"/>
    </source>
</evidence>
<feature type="compositionally biased region" description="Basic residues" evidence="6">
    <location>
        <begin position="582"/>
        <end position="601"/>
    </location>
</feature>
<evidence type="ECO:0000256" key="5">
    <source>
        <dbReference type="ARBA" id="ARBA00024345"/>
    </source>
</evidence>
<name>G0W8J6_NAUDC</name>
<dbReference type="PANTHER" id="PTHR47427">
    <property type="entry name" value="PROTEIN STE12"/>
    <property type="match status" value="1"/>
</dbReference>
<feature type="region of interest" description="Disordered" evidence="6">
    <location>
        <begin position="582"/>
        <end position="608"/>
    </location>
</feature>
<dbReference type="GeneID" id="11494730"/>
<dbReference type="GO" id="GO:0005634">
    <property type="term" value="C:nucleus"/>
    <property type="evidence" value="ECO:0007669"/>
    <property type="project" value="UniProtKB-SubCell"/>
</dbReference>
<dbReference type="InterPro" id="IPR052127">
    <property type="entry name" value="STE12_transcription_factor"/>
</dbReference>
<feature type="compositionally biased region" description="Basic residues" evidence="6">
    <location>
        <begin position="368"/>
        <end position="380"/>
    </location>
</feature>
<proteinExistence type="inferred from homology"/>
<gene>
    <name evidence="7" type="primary">NDAI0C04470</name>
    <name evidence="7" type="ordered locus">NDAI_0C04470</name>
</gene>
<reference evidence="7 8" key="1">
    <citation type="journal article" date="2011" name="Proc. Natl. Acad. Sci. U.S.A.">
        <title>Evolutionary erosion of yeast sex chromosomes by mating-type switching accidents.</title>
        <authorList>
            <person name="Gordon J.L."/>
            <person name="Armisen D."/>
            <person name="Proux-Wera E."/>
            <person name="Oheigeartaigh S.S."/>
            <person name="Byrne K.P."/>
            <person name="Wolfe K.H."/>
        </authorList>
    </citation>
    <scope>NUCLEOTIDE SEQUENCE [LARGE SCALE GENOMIC DNA]</scope>
    <source>
        <strain evidence="8">ATCC 10597 / BCRC 20456 / CBS 421 / NBRC 0211 / NRRL Y-12639</strain>
    </source>
</reference>
<dbReference type="GO" id="GO:1990526">
    <property type="term" value="C:Ste12p-Dig1p-Dig2p complex"/>
    <property type="evidence" value="ECO:0007669"/>
    <property type="project" value="TreeGrafter"/>
</dbReference>
<comment type="similarity">
    <text evidence="5">Belongs to the STE12 transcription factor family.</text>
</comment>
<dbReference type="GO" id="GO:2000220">
    <property type="term" value="P:regulation of pseudohyphal growth"/>
    <property type="evidence" value="ECO:0007669"/>
    <property type="project" value="TreeGrafter"/>
</dbReference>
<dbReference type="Pfam" id="PF02200">
    <property type="entry name" value="STE"/>
    <property type="match status" value="1"/>
</dbReference>
<accession>G0W8J6</accession>
<comment type="subcellular location">
    <subcellularLocation>
        <location evidence="1">Nucleus</location>
    </subcellularLocation>
</comment>
<evidence type="ECO:0000313" key="7">
    <source>
        <dbReference type="EMBL" id="CCD24107.1"/>
    </source>
</evidence>
<dbReference type="STRING" id="1071378.G0W8J6"/>
<dbReference type="GO" id="GO:0003700">
    <property type="term" value="F:DNA-binding transcription factor activity"/>
    <property type="evidence" value="ECO:0007669"/>
    <property type="project" value="InterPro"/>
</dbReference>
<dbReference type="Proteomes" id="UP000000689">
    <property type="component" value="Chromosome 3"/>
</dbReference>